<feature type="region of interest" description="Disordered" evidence="4">
    <location>
        <begin position="187"/>
        <end position="208"/>
    </location>
</feature>
<feature type="repeat" description="WD" evidence="3">
    <location>
        <begin position="339"/>
        <end position="378"/>
    </location>
</feature>
<dbReference type="PROSITE" id="PS00678">
    <property type="entry name" value="WD_REPEATS_1"/>
    <property type="match status" value="3"/>
</dbReference>
<dbReference type="PRINTS" id="PR00320">
    <property type="entry name" value="GPROTEINBRPT"/>
</dbReference>
<dbReference type="PANTHER" id="PTHR14604:SF4">
    <property type="entry name" value="F-BOX DOMAIN-CONTAINING PROTEIN"/>
    <property type="match status" value="1"/>
</dbReference>
<comment type="caution">
    <text evidence="6">The sequence shown here is derived from an EMBL/GenBank/DDBJ whole genome shotgun (WGS) entry which is preliminary data.</text>
</comment>
<dbReference type="PROSITE" id="PS50294">
    <property type="entry name" value="WD_REPEATS_REGION"/>
    <property type="match status" value="6"/>
</dbReference>
<dbReference type="InterPro" id="IPR019775">
    <property type="entry name" value="WD40_repeat_CS"/>
</dbReference>
<dbReference type="OrthoDB" id="19711at2759"/>
<dbReference type="PANTHER" id="PTHR14604">
    <property type="entry name" value="WD40 REPEAT PF20"/>
    <property type="match status" value="1"/>
</dbReference>
<dbReference type="Pfam" id="PF00400">
    <property type="entry name" value="WD40"/>
    <property type="match status" value="7"/>
</dbReference>
<dbReference type="Gene3D" id="2.130.10.10">
    <property type="entry name" value="YVTN repeat-like/Quinoprotein amine dehydrogenase"/>
    <property type="match status" value="3"/>
</dbReference>
<dbReference type="InterPro" id="IPR001680">
    <property type="entry name" value="WD40_rpt"/>
</dbReference>
<evidence type="ECO:0000256" key="3">
    <source>
        <dbReference type="PROSITE-ProRule" id="PRU00221"/>
    </source>
</evidence>
<keyword evidence="7" id="KW-1185">Reference proteome</keyword>
<proteinExistence type="predicted"/>
<feature type="compositionally biased region" description="Polar residues" evidence="4">
    <location>
        <begin position="1"/>
        <end position="10"/>
    </location>
</feature>
<dbReference type="EMBL" id="JANBUL010000087">
    <property type="protein sequence ID" value="KAJ2781962.1"/>
    <property type="molecule type" value="Genomic_DNA"/>
</dbReference>
<dbReference type="SMART" id="SM00320">
    <property type="entry name" value="WD40"/>
    <property type="match status" value="7"/>
</dbReference>
<feature type="repeat" description="WD" evidence="3">
    <location>
        <begin position="581"/>
        <end position="611"/>
    </location>
</feature>
<gene>
    <name evidence="6" type="ORF">H4R18_002563</name>
</gene>
<dbReference type="Pfam" id="PF12937">
    <property type="entry name" value="F-box-like"/>
    <property type="match status" value="1"/>
</dbReference>
<dbReference type="InterPro" id="IPR015943">
    <property type="entry name" value="WD40/YVTN_repeat-like_dom_sf"/>
</dbReference>
<keyword evidence="1 3" id="KW-0853">WD repeat</keyword>
<evidence type="ECO:0000313" key="7">
    <source>
        <dbReference type="Proteomes" id="UP001140217"/>
    </source>
</evidence>
<feature type="domain" description="F-box" evidence="5">
    <location>
        <begin position="129"/>
        <end position="175"/>
    </location>
</feature>
<feature type="repeat" description="WD" evidence="3">
    <location>
        <begin position="379"/>
        <end position="418"/>
    </location>
</feature>
<reference evidence="6" key="1">
    <citation type="submission" date="2022-07" db="EMBL/GenBank/DDBJ databases">
        <title>Phylogenomic reconstructions and comparative analyses of Kickxellomycotina fungi.</title>
        <authorList>
            <person name="Reynolds N.K."/>
            <person name="Stajich J.E."/>
            <person name="Barry K."/>
            <person name="Grigoriev I.V."/>
            <person name="Crous P."/>
            <person name="Smith M.E."/>
        </authorList>
    </citation>
    <scope>NUCLEOTIDE SEQUENCE</scope>
    <source>
        <strain evidence="6">NBRC 105414</strain>
    </source>
</reference>
<dbReference type="InterPro" id="IPR001810">
    <property type="entry name" value="F-box_dom"/>
</dbReference>
<dbReference type="SUPFAM" id="SSF81383">
    <property type="entry name" value="F-box domain"/>
    <property type="match status" value="1"/>
</dbReference>
<accession>A0A9W8HAH1</accession>
<feature type="repeat" description="WD" evidence="3">
    <location>
        <begin position="459"/>
        <end position="498"/>
    </location>
</feature>
<dbReference type="InterPro" id="IPR036047">
    <property type="entry name" value="F-box-like_dom_sf"/>
</dbReference>
<evidence type="ECO:0000256" key="2">
    <source>
        <dbReference type="ARBA" id="ARBA00022737"/>
    </source>
</evidence>
<feature type="repeat" description="WD" evidence="3">
    <location>
        <begin position="419"/>
        <end position="458"/>
    </location>
</feature>
<organism evidence="6 7">
    <name type="scientific">Coemansia javaensis</name>
    <dbReference type="NCBI Taxonomy" id="2761396"/>
    <lineage>
        <taxon>Eukaryota</taxon>
        <taxon>Fungi</taxon>
        <taxon>Fungi incertae sedis</taxon>
        <taxon>Zoopagomycota</taxon>
        <taxon>Kickxellomycotina</taxon>
        <taxon>Kickxellomycetes</taxon>
        <taxon>Kickxellales</taxon>
        <taxon>Kickxellaceae</taxon>
        <taxon>Coemansia</taxon>
    </lineage>
</organism>
<evidence type="ECO:0000313" key="6">
    <source>
        <dbReference type="EMBL" id="KAJ2781962.1"/>
    </source>
</evidence>
<dbReference type="Gene3D" id="1.20.1280.50">
    <property type="match status" value="1"/>
</dbReference>
<name>A0A9W8HAH1_9FUNG</name>
<dbReference type="PROSITE" id="PS50181">
    <property type="entry name" value="FBOX"/>
    <property type="match status" value="1"/>
</dbReference>
<feature type="compositionally biased region" description="Low complexity" evidence="4">
    <location>
        <begin position="290"/>
        <end position="306"/>
    </location>
</feature>
<evidence type="ECO:0000256" key="4">
    <source>
        <dbReference type="SAM" id="MobiDB-lite"/>
    </source>
</evidence>
<dbReference type="SUPFAM" id="SSF50978">
    <property type="entry name" value="WD40 repeat-like"/>
    <property type="match status" value="1"/>
</dbReference>
<evidence type="ECO:0000259" key="5">
    <source>
        <dbReference type="PROSITE" id="PS50181"/>
    </source>
</evidence>
<dbReference type="CDD" id="cd00200">
    <property type="entry name" value="WD40"/>
    <property type="match status" value="1"/>
</dbReference>
<dbReference type="InterPro" id="IPR050995">
    <property type="entry name" value="WD-F-box_domain-protein"/>
</dbReference>
<keyword evidence="2" id="KW-0677">Repeat</keyword>
<dbReference type="AlphaFoldDB" id="A0A9W8HAH1"/>
<dbReference type="PROSITE" id="PS50082">
    <property type="entry name" value="WD_REPEATS_2"/>
    <property type="match status" value="7"/>
</dbReference>
<evidence type="ECO:0000256" key="1">
    <source>
        <dbReference type="ARBA" id="ARBA00022574"/>
    </source>
</evidence>
<feature type="region of interest" description="Disordered" evidence="4">
    <location>
        <begin position="1"/>
        <end position="123"/>
    </location>
</feature>
<sequence length="622" mass="67030">MKSGSQSDTDSGAGERQTPCAEPGGTLPVPPAPSITSSMREGLSIYPGGAASPYTPTSPLSLSQTSSMRSFMKVPTGQQSAAASCRLPLPPPSQPSSPLSARGSVKRRDSFVSSPCRPADTGRPAGEGLDFLTYLPYEIAMVIVIHADFPAITTIAKVSRSWNRFSRDNAVWRRLFLQQREWRTQRAMATAASHSTRPRRPPGSALSISPALSAFDAATSGASTPRVGDGELHDGAHLATVAAAAAASRGDGAAASLTSRILSAYAGSSLRPAISLQHMVAPSPTPGAMPGPGSSSSHQQHQQLLQRMPRAPPDWRYLFQQRLELDRHWRSGTADVHILTGHADSVYCVQYDHDKIVTGSRDRTIKIWDSGTLECLRTMTGHEASVLCLKYDDTVLVTGSSDATVIVWDWETGAPRLRLASHSAGVLDVAFNDEHIVSCSKDCTIKVWHRATGRLLRTMAGHRGPVNAVQLHGNQIVSASGDSLIKMWDLRTGELLRTFSGHTRGLACVQFDGKTIVSGSSDQLIKVWDAKTGRCKQTLRGHKDLVRTLHFAGGTRAVSGSYDQTIKVWDITTGECTLDLKDMHTSWVFDVQFSASRIVSTSQDQKIILWDFAGGLDVGDIN</sequence>
<dbReference type="Proteomes" id="UP001140217">
    <property type="component" value="Unassembled WGS sequence"/>
</dbReference>
<protein>
    <recommendedName>
        <fullName evidence="5">F-box domain-containing protein</fullName>
    </recommendedName>
</protein>
<feature type="compositionally biased region" description="Low complexity" evidence="4">
    <location>
        <begin position="52"/>
        <end position="67"/>
    </location>
</feature>
<dbReference type="InterPro" id="IPR036322">
    <property type="entry name" value="WD40_repeat_dom_sf"/>
</dbReference>
<feature type="repeat" description="WD" evidence="3">
    <location>
        <begin position="539"/>
        <end position="579"/>
    </location>
</feature>
<dbReference type="InterPro" id="IPR020472">
    <property type="entry name" value="WD40_PAC1"/>
</dbReference>
<feature type="repeat" description="WD" evidence="3">
    <location>
        <begin position="499"/>
        <end position="538"/>
    </location>
</feature>
<feature type="region of interest" description="Disordered" evidence="4">
    <location>
        <begin position="280"/>
        <end position="306"/>
    </location>
</feature>